<dbReference type="AlphaFoldDB" id="A0A0W7WJ86"/>
<sequence>MQNAGRAALALICLVFLSGRAALAEPVSVFLSAAAAGRAPLVDLSGAPAASTQASLFSGRGAGSLFAPVQPRAPASQGLRATLASGDPVARLRSLIASAEAGAKGYDAVQYGATRRPDRPPTAMTIGEIYEWIRETPGQPHAIGRYQFIPPTLRRLVRAEGLSTTARFSPAVQDRLADRLLAEAGMAAFRGGTLSRHAFMHNLSKIWAGLPTASGKSYYHGYAGNKATMSWDRFDREMARIFPG</sequence>
<dbReference type="RefSeq" id="WP_058862527.1">
    <property type="nucleotide sequence ID" value="NZ_LPXO01000006.1"/>
</dbReference>
<proteinExistence type="predicted"/>
<keyword evidence="1" id="KW-0732">Signal</keyword>
<comment type="caution">
    <text evidence="2">The sequence shown here is derived from an EMBL/GenBank/DDBJ whole genome shotgun (WGS) entry which is preliminary data.</text>
</comment>
<feature type="signal peptide" evidence="1">
    <location>
        <begin position="1"/>
        <end position="24"/>
    </location>
</feature>
<evidence type="ECO:0000256" key="1">
    <source>
        <dbReference type="SAM" id="SignalP"/>
    </source>
</evidence>
<dbReference type="Gene3D" id="1.10.530.10">
    <property type="match status" value="1"/>
</dbReference>
<accession>A0A0W7WJ86</accession>
<evidence type="ECO:0000313" key="3">
    <source>
        <dbReference type="Proteomes" id="UP000054396"/>
    </source>
</evidence>
<protein>
    <submittedName>
        <fullName evidence="2">Uncharacterized protein</fullName>
    </submittedName>
</protein>
<dbReference type="InterPro" id="IPR023346">
    <property type="entry name" value="Lysozyme-like_dom_sf"/>
</dbReference>
<dbReference type="Proteomes" id="UP000054396">
    <property type="component" value="Unassembled WGS sequence"/>
</dbReference>
<dbReference type="EMBL" id="LPXO01000006">
    <property type="protein sequence ID" value="KUF10688.1"/>
    <property type="molecule type" value="Genomic_DNA"/>
</dbReference>
<name>A0A0W7WJ86_9RHOB</name>
<dbReference type="SUPFAM" id="SSF53955">
    <property type="entry name" value="Lysozyme-like"/>
    <property type="match status" value="1"/>
</dbReference>
<feature type="chain" id="PRO_5006936371" evidence="1">
    <location>
        <begin position="25"/>
        <end position="244"/>
    </location>
</feature>
<reference evidence="2 3" key="1">
    <citation type="submission" date="2015-12" db="EMBL/GenBank/DDBJ databases">
        <authorList>
            <person name="Shamseldin A."/>
            <person name="Moawad H."/>
            <person name="Abd El-Rahim W.M."/>
            <person name="Sadowsky M.J."/>
        </authorList>
    </citation>
    <scope>NUCLEOTIDE SEQUENCE [LARGE SCALE GENOMIC DNA]</scope>
    <source>
        <strain evidence="2 3">SJ5A-1</strain>
    </source>
</reference>
<evidence type="ECO:0000313" key="2">
    <source>
        <dbReference type="EMBL" id="KUF10688.1"/>
    </source>
</evidence>
<organism evidence="2 3">
    <name type="scientific">Pseudoponticoccus marisrubri</name>
    <dbReference type="NCBI Taxonomy" id="1685382"/>
    <lineage>
        <taxon>Bacteria</taxon>
        <taxon>Pseudomonadati</taxon>
        <taxon>Pseudomonadota</taxon>
        <taxon>Alphaproteobacteria</taxon>
        <taxon>Rhodobacterales</taxon>
        <taxon>Roseobacteraceae</taxon>
        <taxon>Pseudoponticoccus</taxon>
    </lineage>
</organism>
<dbReference type="STRING" id="1685382.AVJ23_11265"/>
<gene>
    <name evidence="2" type="ORF">AVJ23_11265</name>
</gene>
<keyword evidence="3" id="KW-1185">Reference proteome</keyword>